<dbReference type="PANTHER" id="PTHR30349:SF41">
    <property type="entry name" value="INTEGRASE_RECOMBINASE PROTEIN MJ0367-RELATED"/>
    <property type="match status" value="1"/>
</dbReference>
<evidence type="ECO:0000256" key="5">
    <source>
        <dbReference type="PROSITE-ProRule" id="PRU01248"/>
    </source>
</evidence>
<dbReference type="Pfam" id="PF14659">
    <property type="entry name" value="Phage_int_SAM_3"/>
    <property type="match status" value="1"/>
</dbReference>
<gene>
    <name evidence="8" type="ORF">A9A59_2413</name>
</gene>
<protein>
    <submittedName>
        <fullName evidence="8">Integrase</fullName>
    </submittedName>
</protein>
<sequence>MGRRFNGEGSVYKRNDSRRAKKWVAQKTLPDGRRKYSYARTKQEAIELLKTMQAQVREGALPPSSERLTVKQYFTEWLAMKERQLKPSSLRTYRERVENVILPNIGHRQLSKLHPLELEKLYRQQLEKGDSPATVQMLHRIIHRALGDAVRLGYLPANIAKNLAPPRGARSRAERAMLPEEARRLLQAARGDSLEALVVLALTTGMRKGELLALRWRDIDLDNGLLQVSGTLVRIAGDYRIEPPKSASGRRRIPLPQEAVDALRAHRQRQLEERLRAGPAWRELDLVFCRADGYYLNERSVLRWYHELLERAGLPRYRFHDLRHTAATVALANGVSLRETSALLGHSRPSMTLDTYAHAVPGADEKAVRRIAQALMS</sequence>
<name>A0A2A9HGJ4_TEPT2</name>
<dbReference type="PROSITE" id="PS51898">
    <property type="entry name" value="TYR_RECOMBINASE"/>
    <property type="match status" value="1"/>
</dbReference>
<evidence type="ECO:0000256" key="3">
    <source>
        <dbReference type="ARBA" id="ARBA00023125"/>
    </source>
</evidence>
<dbReference type="Gene3D" id="1.10.443.10">
    <property type="entry name" value="Intergrase catalytic core"/>
    <property type="match status" value="1"/>
</dbReference>
<keyword evidence="2" id="KW-0229">DNA integration</keyword>
<reference evidence="8 9" key="1">
    <citation type="submission" date="2017-09" db="EMBL/GenBank/DDBJ databases">
        <title>Sequencing the genomes of two abundant thermophiles in Great Basin hot springs: Thermocrinis jamiesonii and novel Chloroflexi Thermoflexus hugenholtzii.</title>
        <authorList>
            <person name="Hedlund B."/>
        </authorList>
    </citation>
    <scope>NUCLEOTIDE SEQUENCE [LARGE SCALE GENOMIC DNA]</scope>
    <source>
        <strain evidence="8 9">G233</strain>
    </source>
</reference>
<dbReference type="CDD" id="cd01189">
    <property type="entry name" value="INT_ICEBs1_C_like"/>
    <property type="match status" value="1"/>
</dbReference>
<evidence type="ECO:0000256" key="4">
    <source>
        <dbReference type="ARBA" id="ARBA00023172"/>
    </source>
</evidence>
<dbReference type="GO" id="GO:0006310">
    <property type="term" value="P:DNA recombination"/>
    <property type="evidence" value="ECO:0007669"/>
    <property type="project" value="UniProtKB-KW"/>
</dbReference>
<dbReference type="EMBL" id="PDJQ01000001">
    <property type="protein sequence ID" value="PFG75147.1"/>
    <property type="molecule type" value="Genomic_DNA"/>
</dbReference>
<evidence type="ECO:0000259" key="7">
    <source>
        <dbReference type="PROSITE" id="PS51900"/>
    </source>
</evidence>
<feature type="domain" description="Tyr recombinase" evidence="6">
    <location>
        <begin position="172"/>
        <end position="369"/>
    </location>
</feature>
<evidence type="ECO:0000259" key="6">
    <source>
        <dbReference type="PROSITE" id="PS51898"/>
    </source>
</evidence>
<dbReference type="InterPro" id="IPR010998">
    <property type="entry name" value="Integrase_recombinase_N"/>
</dbReference>
<dbReference type="AlphaFoldDB" id="A0A2A9HGJ4"/>
<keyword evidence="9" id="KW-1185">Reference proteome</keyword>
<accession>A0A2A9HGJ4</accession>
<dbReference type="InterPro" id="IPR011010">
    <property type="entry name" value="DNA_brk_join_enz"/>
</dbReference>
<dbReference type="InterPro" id="IPR044068">
    <property type="entry name" value="CB"/>
</dbReference>
<evidence type="ECO:0000256" key="2">
    <source>
        <dbReference type="ARBA" id="ARBA00022908"/>
    </source>
</evidence>
<dbReference type="InterPro" id="IPR050090">
    <property type="entry name" value="Tyrosine_recombinase_XerCD"/>
</dbReference>
<dbReference type="GO" id="GO:0003677">
    <property type="term" value="F:DNA binding"/>
    <property type="evidence" value="ECO:0007669"/>
    <property type="project" value="UniProtKB-UniRule"/>
</dbReference>
<evidence type="ECO:0000256" key="1">
    <source>
        <dbReference type="ARBA" id="ARBA00008857"/>
    </source>
</evidence>
<dbReference type="InterPro" id="IPR013762">
    <property type="entry name" value="Integrase-like_cat_sf"/>
</dbReference>
<dbReference type="PANTHER" id="PTHR30349">
    <property type="entry name" value="PHAGE INTEGRASE-RELATED"/>
    <property type="match status" value="1"/>
</dbReference>
<dbReference type="InterPro" id="IPR002104">
    <property type="entry name" value="Integrase_catalytic"/>
</dbReference>
<dbReference type="RefSeq" id="WP_098504485.1">
    <property type="nucleotide sequence ID" value="NZ_PDJQ01000001.1"/>
</dbReference>
<dbReference type="PROSITE" id="PS51900">
    <property type="entry name" value="CB"/>
    <property type="match status" value="1"/>
</dbReference>
<dbReference type="Pfam" id="PF00589">
    <property type="entry name" value="Phage_integrase"/>
    <property type="match status" value="1"/>
</dbReference>
<keyword evidence="4" id="KW-0233">DNA recombination</keyword>
<evidence type="ECO:0000313" key="9">
    <source>
        <dbReference type="Proteomes" id="UP000223071"/>
    </source>
</evidence>
<dbReference type="SUPFAM" id="SSF56349">
    <property type="entry name" value="DNA breaking-rejoining enzymes"/>
    <property type="match status" value="1"/>
</dbReference>
<comment type="caution">
    <text evidence="8">The sequence shown here is derived from an EMBL/GenBank/DDBJ whole genome shotgun (WGS) entry which is preliminary data.</text>
</comment>
<evidence type="ECO:0000313" key="8">
    <source>
        <dbReference type="EMBL" id="PFG75147.1"/>
    </source>
</evidence>
<organism evidence="8 9">
    <name type="scientific">Tepidiforma thermophila (strain KCTC 52669 / CGMCC 1.13589 / G233)</name>
    <dbReference type="NCBI Taxonomy" id="2761530"/>
    <lineage>
        <taxon>Bacteria</taxon>
        <taxon>Bacillati</taxon>
        <taxon>Chloroflexota</taxon>
        <taxon>Tepidiformia</taxon>
        <taxon>Tepidiformales</taxon>
        <taxon>Tepidiformaceae</taxon>
        <taxon>Tepidiforma</taxon>
    </lineage>
</organism>
<keyword evidence="3 5" id="KW-0238">DNA-binding</keyword>
<dbReference type="InterPro" id="IPR004107">
    <property type="entry name" value="Integrase_SAM-like_N"/>
</dbReference>
<proteinExistence type="inferred from homology"/>
<dbReference type="Proteomes" id="UP000223071">
    <property type="component" value="Unassembled WGS sequence"/>
</dbReference>
<dbReference type="Gene3D" id="1.10.150.130">
    <property type="match status" value="1"/>
</dbReference>
<feature type="domain" description="Core-binding (CB)" evidence="7">
    <location>
        <begin position="68"/>
        <end position="150"/>
    </location>
</feature>
<comment type="similarity">
    <text evidence="1">Belongs to the 'phage' integrase family.</text>
</comment>
<dbReference type="GO" id="GO:0015074">
    <property type="term" value="P:DNA integration"/>
    <property type="evidence" value="ECO:0007669"/>
    <property type="project" value="UniProtKB-KW"/>
</dbReference>